<dbReference type="InterPro" id="IPR029061">
    <property type="entry name" value="THDP-binding"/>
</dbReference>
<feature type="domain" description="Thiamine pyrophosphate enzyme N-terminal TPP-binding" evidence="6">
    <location>
        <begin position="1"/>
        <end position="122"/>
    </location>
</feature>
<dbReference type="STRING" id="2754.EH55_06080"/>
<dbReference type="GO" id="GO:0030976">
    <property type="term" value="F:thiamine pyrophosphate binding"/>
    <property type="evidence" value="ECO:0007669"/>
    <property type="project" value="InterPro"/>
</dbReference>
<dbReference type="InterPro" id="IPR029035">
    <property type="entry name" value="DHS-like_NAD/FAD-binding_dom"/>
</dbReference>
<gene>
    <name evidence="7" type="ORF">EH55_06080</name>
</gene>
<evidence type="ECO:0000313" key="7">
    <source>
        <dbReference type="EMBL" id="KEJ91951.1"/>
    </source>
</evidence>
<dbReference type="Pfam" id="PF02775">
    <property type="entry name" value="TPP_enzyme_C"/>
    <property type="match status" value="1"/>
</dbReference>
<dbReference type="Pfam" id="PF00205">
    <property type="entry name" value="TPP_enzyme_M"/>
    <property type="match status" value="1"/>
</dbReference>
<dbReference type="GO" id="GO:0009099">
    <property type="term" value="P:L-valine biosynthetic process"/>
    <property type="evidence" value="ECO:0007669"/>
    <property type="project" value="TreeGrafter"/>
</dbReference>
<dbReference type="GO" id="GO:0003984">
    <property type="term" value="F:acetolactate synthase activity"/>
    <property type="evidence" value="ECO:0007669"/>
    <property type="project" value="TreeGrafter"/>
</dbReference>
<protein>
    <recommendedName>
        <fullName evidence="9">Acetolactate synthase</fullName>
    </recommendedName>
</protein>
<dbReference type="GO" id="GO:0000287">
    <property type="term" value="F:magnesium ion binding"/>
    <property type="evidence" value="ECO:0007669"/>
    <property type="project" value="InterPro"/>
</dbReference>
<dbReference type="Pfam" id="PF02776">
    <property type="entry name" value="TPP_enzyme_N"/>
    <property type="match status" value="1"/>
</dbReference>
<dbReference type="RefSeq" id="WP_037976650.1">
    <property type="nucleotide sequence ID" value="NZ_CAMETI010000008.1"/>
</dbReference>
<keyword evidence="8" id="KW-1185">Reference proteome</keyword>
<dbReference type="PATRIC" id="fig|2754.20.peg.1476"/>
<dbReference type="GO" id="GO:0005948">
    <property type="term" value="C:acetolactate synthase complex"/>
    <property type="evidence" value="ECO:0007669"/>
    <property type="project" value="TreeGrafter"/>
</dbReference>
<dbReference type="Gene3D" id="3.40.50.1220">
    <property type="entry name" value="TPP-binding domain"/>
    <property type="match status" value="1"/>
</dbReference>
<organism evidence="7 8">
    <name type="scientific">Synergistes jonesii</name>
    <dbReference type="NCBI Taxonomy" id="2754"/>
    <lineage>
        <taxon>Bacteria</taxon>
        <taxon>Thermotogati</taxon>
        <taxon>Synergistota</taxon>
        <taxon>Synergistia</taxon>
        <taxon>Synergistales</taxon>
        <taxon>Synergistaceae</taxon>
        <taxon>Synergistes</taxon>
    </lineage>
</organism>
<dbReference type="SUPFAM" id="SSF52518">
    <property type="entry name" value="Thiamin diphosphate-binding fold (THDP-binding)"/>
    <property type="match status" value="2"/>
</dbReference>
<evidence type="ECO:0008006" key="9">
    <source>
        <dbReference type="Google" id="ProtNLM"/>
    </source>
</evidence>
<dbReference type="AlphaFoldDB" id="A0A073IR51"/>
<evidence type="ECO:0000259" key="4">
    <source>
        <dbReference type="Pfam" id="PF00205"/>
    </source>
</evidence>
<dbReference type="EMBL" id="JMKI01000036">
    <property type="protein sequence ID" value="KEJ91951.1"/>
    <property type="molecule type" value="Genomic_DNA"/>
</dbReference>
<keyword evidence="2 3" id="KW-0786">Thiamine pyrophosphate</keyword>
<evidence type="ECO:0000259" key="6">
    <source>
        <dbReference type="Pfam" id="PF02776"/>
    </source>
</evidence>
<dbReference type="Proteomes" id="UP000027665">
    <property type="component" value="Unassembled WGS sequence"/>
</dbReference>
<dbReference type="GO" id="GO:0050660">
    <property type="term" value="F:flavin adenine dinucleotide binding"/>
    <property type="evidence" value="ECO:0007669"/>
    <property type="project" value="TreeGrafter"/>
</dbReference>
<dbReference type="SUPFAM" id="SSF52467">
    <property type="entry name" value="DHS-like NAD/FAD-binding domain"/>
    <property type="match status" value="1"/>
</dbReference>
<evidence type="ECO:0000256" key="3">
    <source>
        <dbReference type="RuleBase" id="RU362132"/>
    </source>
</evidence>
<accession>A0A073IR51</accession>
<sequence length="568" mass="61503">MTVSEFIAEYLYSQGVDCIFEMIGGMTVRLLDAIYRHGGIKIISMHHEQAAAFAACGWAQVKGVPGVALATSGPGATNLVTGIGTAYFDSIPAVFITGQVNQNELSTGTKCRQIGFQETDIVSIAGPITKMSVQLQKAQDITTLLPDAFKTALGGRPGPVLLDVPMNLQKEEIDCSCFDFSPVEVNNPLPPAEALDGFIDKLNAELSEARRPLMLLGTGVIRSHTEKEARRFAEEKQIPAVYSWHGKGIISSECKWSVGLTGTNGNRWANRALAHCDLLIILGSRTDVRQIGANTDVFSQNKTIFHIDIDEAELNNRLKNTNTLCADLKNILPLLIERTNKSSASAEWLAGIIKDKEENPDTKELSHISGINPNAFVYKISSSENNGASGYVSGVGTNRTWVSQSLWLKEGQYYITTPCMGSMGFALPAAVGASIADAGAEIIVVAGDGGMQCNIQELEVINRLALPLKIVVMKNNALATVRQFQKEICGGRLPGSDWTFGAPDFVKVGKAYGLRSDRLERPEEMDEKIKEFLAGGGPALLEVAVDKEAGAYPKMQFGHNLDDMFPFK</sequence>
<dbReference type="InterPro" id="IPR012000">
    <property type="entry name" value="Thiamin_PyroP_enz_cen_dom"/>
</dbReference>
<evidence type="ECO:0000259" key="5">
    <source>
        <dbReference type="Pfam" id="PF02775"/>
    </source>
</evidence>
<comment type="caution">
    <text evidence="7">The sequence shown here is derived from an EMBL/GenBank/DDBJ whole genome shotgun (WGS) entry which is preliminary data.</text>
</comment>
<proteinExistence type="inferred from homology"/>
<dbReference type="GeneID" id="90983847"/>
<dbReference type="PANTHER" id="PTHR18968">
    <property type="entry name" value="THIAMINE PYROPHOSPHATE ENZYMES"/>
    <property type="match status" value="1"/>
</dbReference>
<evidence type="ECO:0000313" key="8">
    <source>
        <dbReference type="Proteomes" id="UP000027665"/>
    </source>
</evidence>
<name>A0A073IR51_9BACT</name>
<feature type="domain" description="Thiamine pyrophosphate enzyme TPP-binding" evidence="5">
    <location>
        <begin position="394"/>
        <end position="543"/>
    </location>
</feature>
<dbReference type="Gene3D" id="3.40.50.970">
    <property type="match status" value="2"/>
</dbReference>
<dbReference type="InterPro" id="IPR011766">
    <property type="entry name" value="TPP_enzyme_TPP-bd"/>
</dbReference>
<comment type="similarity">
    <text evidence="1 3">Belongs to the TPP enzyme family.</text>
</comment>
<dbReference type="InterPro" id="IPR012001">
    <property type="entry name" value="Thiamin_PyroP_enz_TPP-bd_dom"/>
</dbReference>
<dbReference type="eggNOG" id="COG0028">
    <property type="taxonomic scope" value="Bacteria"/>
</dbReference>
<evidence type="ECO:0000256" key="1">
    <source>
        <dbReference type="ARBA" id="ARBA00007812"/>
    </source>
</evidence>
<feature type="domain" description="Thiamine pyrophosphate enzyme central" evidence="4">
    <location>
        <begin position="199"/>
        <end position="333"/>
    </location>
</feature>
<dbReference type="InterPro" id="IPR045229">
    <property type="entry name" value="TPP_enz"/>
</dbReference>
<dbReference type="FunFam" id="3.40.50.970:FF:000007">
    <property type="entry name" value="Acetolactate synthase"/>
    <property type="match status" value="1"/>
</dbReference>
<dbReference type="OrthoDB" id="4494979at2"/>
<evidence type="ECO:0000256" key="2">
    <source>
        <dbReference type="ARBA" id="ARBA00023052"/>
    </source>
</evidence>
<dbReference type="PANTHER" id="PTHR18968:SF13">
    <property type="entry name" value="ACETOLACTATE SYNTHASE CATALYTIC SUBUNIT, MITOCHONDRIAL"/>
    <property type="match status" value="1"/>
</dbReference>
<dbReference type="CDD" id="cd07035">
    <property type="entry name" value="TPP_PYR_POX_like"/>
    <property type="match status" value="1"/>
</dbReference>
<reference evidence="7 8" key="1">
    <citation type="submission" date="2014-04" db="EMBL/GenBank/DDBJ databases">
        <title>Draft Genome Sequence of Synergistes jonesii.</title>
        <authorList>
            <person name="Coil D.A."/>
            <person name="Eisen J.A."/>
            <person name="Holland-Moritz H.E."/>
        </authorList>
    </citation>
    <scope>NUCLEOTIDE SEQUENCE [LARGE SCALE GENOMIC DNA]</scope>
    <source>
        <strain evidence="7 8">78-1</strain>
    </source>
</reference>
<dbReference type="GO" id="GO:0009097">
    <property type="term" value="P:isoleucine biosynthetic process"/>
    <property type="evidence" value="ECO:0007669"/>
    <property type="project" value="TreeGrafter"/>
</dbReference>